<evidence type="ECO:0000256" key="1">
    <source>
        <dbReference type="SAM" id="MobiDB-lite"/>
    </source>
</evidence>
<protein>
    <submittedName>
        <fullName evidence="2">Uncharacterized protein</fullName>
    </submittedName>
</protein>
<reference evidence="2 3" key="1">
    <citation type="submission" date="2024-04" db="EMBL/GenBank/DDBJ databases">
        <title>Phyllosticta paracitricarpa is synonymous to the EU quarantine fungus P. citricarpa based on phylogenomic analyses.</title>
        <authorList>
            <consortium name="Lawrence Berkeley National Laboratory"/>
            <person name="Van ingen-buijs V.A."/>
            <person name="Van westerhoven A.C."/>
            <person name="Haridas S."/>
            <person name="Skiadas P."/>
            <person name="Martin F."/>
            <person name="Groenewald J.Z."/>
            <person name="Crous P.W."/>
            <person name="Seidl M.F."/>
        </authorList>
    </citation>
    <scope>NUCLEOTIDE SEQUENCE [LARGE SCALE GENOMIC DNA]</scope>
    <source>
        <strain evidence="2 3">CBS 141358</strain>
    </source>
</reference>
<organism evidence="2 3">
    <name type="scientific">Phyllosticta paracitricarpa</name>
    <dbReference type="NCBI Taxonomy" id="2016321"/>
    <lineage>
        <taxon>Eukaryota</taxon>
        <taxon>Fungi</taxon>
        <taxon>Dikarya</taxon>
        <taxon>Ascomycota</taxon>
        <taxon>Pezizomycotina</taxon>
        <taxon>Dothideomycetes</taxon>
        <taxon>Dothideomycetes incertae sedis</taxon>
        <taxon>Botryosphaeriales</taxon>
        <taxon>Phyllostictaceae</taxon>
        <taxon>Phyllosticta</taxon>
    </lineage>
</organism>
<evidence type="ECO:0000313" key="3">
    <source>
        <dbReference type="Proteomes" id="UP001367316"/>
    </source>
</evidence>
<feature type="compositionally biased region" description="Basic and acidic residues" evidence="1">
    <location>
        <begin position="181"/>
        <end position="191"/>
    </location>
</feature>
<feature type="compositionally biased region" description="Polar residues" evidence="1">
    <location>
        <begin position="158"/>
        <end position="173"/>
    </location>
</feature>
<comment type="caution">
    <text evidence="2">The sequence shown here is derived from an EMBL/GenBank/DDBJ whole genome shotgun (WGS) entry which is preliminary data.</text>
</comment>
<accession>A0ABR1NHE7</accession>
<evidence type="ECO:0000313" key="2">
    <source>
        <dbReference type="EMBL" id="KAK7613449.1"/>
    </source>
</evidence>
<dbReference type="EMBL" id="JBBPBF010000006">
    <property type="protein sequence ID" value="KAK7613449.1"/>
    <property type="molecule type" value="Genomic_DNA"/>
</dbReference>
<feature type="compositionally biased region" description="Basic and acidic residues" evidence="1">
    <location>
        <begin position="375"/>
        <end position="387"/>
    </location>
</feature>
<dbReference type="Proteomes" id="UP001367316">
    <property type="component" value="Unassembled WGS sequence"/>
</dbReference>
<gene>
    <name evidence="2" type="ORF">JOL62DRAFT_566326</name>
</gene>
<feature type="region of interest" description="Disordered" evidence="1">
    <location>
        <begin position="370"/>
        <end position="392"/>
    </location>
</feature>
<dbReference type="Pfam" id="PF03525">
    <property type="entry name" value="Meiotic_rec114"/>
    <property type="match status" value="1"/>
</dbReference>
<dbReference type="InterPro" id="IPR004354">
    <property type="entry name" value="Meiotic_Rec114"/>
</dbReference>
<feature type="compositionally biased region" description="Low complexity" evidence="1">
    <location>
        <begin position="238"/>
        <end position="252"/>
    </location>
</feature>
<feature type="region of interest" description="Disordered" evidence="1">
    <location>
        <begin position="150"/>
        <end position="293"/>
    </location>
</feature>
<keyword evidence="3" id="KW-1185">Reference proteome</keyword>
<sequence>MSSLTSLPLCKYSCTPQQSEPFQWFHISSPGLFVVFDFSQPAHAQHGDFGPARLLKVVQGAELLETVDVVRNVQQADAMLADARNRSHHLRIHELPISAMIRRGTPIVAIKYSLPDGMTRRFQLRFPSEDDFRIAHDILCRAGIQISESPALSKPVSRASSSHSVPNFASSLPPSSPPKVDVWHARQETRRPASSALSGSQIPTLLERPPFRPSTAPTTDLGRPGYMPPRRELPFPRPSSSSTQSLPGSRSSSKAKTAPINDTDKQRRNGSLTSSADLPPLMPPRLARPPDRDIASSATTAFGVDASELESPHQVEQRFQGMNDLNALQQYRPPSALAATSWKRHSTSAYATSSDRIESDHSAHFDSGALVPQSADEHMSPRIRDSPGGDGPLTKSTRAMATSWDADIAGYSSQSVQDREHQLDDLFAHCIHDDDFLLLCQDVASRWHRFYLGSI</sequence>
<name>A0ABR1NHE7_9PEZI</name>
<proteinExistence type="predicted"/>